<protein>
    <submittedName>
        <fullName evidence="2">Predicted protein</fullName>
    </submittedName>
</protein>
<dbReference type="Proteomes" id="UP000001194">
    <property type="component" value="Unassembled WGS sequence"/>
</dbReference>
<keyword evidence="3" id="KW-1185">Reference proteome</keyword>
<gene>
    <name evidence="2" type="ORF">LACBIDRAFT_307591</name>
</gene>
<dbReference type="InParanoid" id="B0DQI2"/>
<sequence length="52" mass="6113">MSTRCDLRIFHTVLYLLVFLFIVTTWIFLLSRISYTFSSTPSLSLTHTFPLL</sequence>
<keyword evidence="1" id="KW-1133">Transmembrane helix</keyword>
<dbReference type="EMBL" id="DS547126">
    <property type="protein sequence ID" value="EDR03116.1"/>
    <property type="molecule type" value="Genomic_DNA"/>
</dbReference>
<dbReference type="RefSeq" id="XP_001886257.1">
    <property type="nucleotide sequence ID" value="XM_001886222.1"/>
</dbReference>
<feature type="transmembrane region" description="Helical" evidence="1">
    <location>
        <begin position="12"/>
        <end position="35"/>
    </location>
</feature>
<evidence type="ECO:0000313" key="3">
    <source>
        <dbReference type="Proteomes" id="UP000001194"/>
    </source>
</evidence>
<proteinExistence type="predicted"/>
<reference evidence="2 3" key="1">
    <citation type="journal article" date="2008" name="Nature">
        <title>The genome of Laccaria bicolor provides insights into mycorrhizal symbiosis.</title>
        <authorList>
            <person name="Martin F."/>
            <person name="Aerts A."/>
            <person name="Ahren D."/>
            <person name="Brun A."/>
            <person name="Danchin E.G.J."/>
            <person name="Duchaussoy F."/>
            <person name="Gibon J."/>
            <person name="Kohler A."/>
            <person name="Lindquist E."/>
            <person name="Pereda V."/>
            <person name="Salamov A."/>
            <person name="Shapiro H.J."/>
            <person name="Wuyts J."/>
            <person name="Blaudez D."/>
            <person name="Buee M."/>
            <person name="Brokstein P."/>
            <person name="Canbaeck B."/>
            <person name="Cohen D."/>
            <person name="Courty P.E."/>
            <person name="Coutinho P.M."/>
            <person name="Delaruelle C."/>
            <person name="Detter J.C."/>
            <person name="Deveau A."/>
            <person name="DiFazio S."/>
            <person name="Duplessis S."/>
            <person name="Fraissinet-Tachet L."/>
            <person name="Lucic E."/>
            <person name="Frey-Klett P."/>
            <person name="Fourrey C."/>
            <person name="Feussner I."/>
            <person name="Gay G."/>
            <person name="Grimwood J."/>
            <person name="Hoegger P.J."/>
            <person name="Jain P."/>
            <person name="Kilaru S."/>
            <person name="Labbe J."/>
            <person name="Lin Y.C."/>
            <person name="Legue V."/>
            <person name="Le Tacon F."/>
            <person name="Marmeisse R."/>
            <person name="Melayah D."/>
            <person name="Montanini B."/>
            <person name="Muratet M."/>
            <person name="Nehls U."/>
            <person name="Niculita-Hirzel H."/>
            <person name="Oudot-Le Secq M.P."/>
            <person name="Peter M."/>
            <person name="Quesneville H."/>
            <person name="Rajashekar B."/>
            <person name="Reich M."/>
            <person name="Rouhier N."/>
            <person name="Schmutz J."/>
            <person name="Yin T."/>
            <person name="Chalot M."/>
            <person name="Henrissat B."/>
            <person name="Kuees U."/>
            <person name="Lucas S."/>
            <person name="Van de Peer Y."/>
            <person name="Podila G.K."/>
            <person name="Polle A."/>
            <person name="Pukkila P.J."/>
            <person name="Richardson P.M."/>
            <person name="Rouze P."/>
            <person name="Sanders I.R."/>
            <person name="Stajich J.E."/>
            <person name="Tunlid A."/>
            <person name="Tuskan G."/>
            <person name="Grigoriev I.V."/>
        </authorList>
    </citation>
    <scope>NUCLEOTIDE SEQUENCE [LARGE SCALE GENOMIC DNA]</scope>
    <source>
        <strain evidence="3">S238N-H82 / ATCC MYA-4686</strain>
    </source>
</reference>
<evidence type="ECO:0000313" key="2">
    <source>
        <dbReference type="EMBL" id="EDR03116.1"/>
    </source>
</evidence>
<dbReference type="GeneID" id="6081889"/>
<name>B0DQI2_LACBS</name>
<accession>B0DQI2</accession>
<organism evidence="3">
    <name type="scientific">Laccaria bicolor (strain S238N-H82 / ATCC MYA-4686)</name>
    <name type="common">Bicoloured deceiver</name>
    <name type="synonym">Laccaria laccata var. bicolor</name>
    <dbReference type="NCBI Taxonomy" id="486041"/>
    <lineage>
        <taxon>Eukaryota</taxon>
        <taxon>Fungi</taxon>
        <taxon>Dikarya</taxon>
        <taxon>Basidiomycota</taxon>
        <taxon>Agaricomycotina</taxon>
        <taxon>Agaricomycetes</taxon>
        <taxon>Agaricomycetidae</taxon>
        <taxon>Agaricales</taxon>
        <taxon>Agaricineae</taxon>
        <taxon>Hydnangiaceae</taxon>
        <taxon>Laccaria</taxon>
    </lineage>
</organism>
<evidence type="ECO:0000256" key="1">
    <source>
        <dbReference type="SAM" id="Phobius"/>
    </source>
</evidence>
<dbReference type="KEGG" id="lbc:LACBIDRAFT_307591"/>
<dbReference type="HOGENOM" id="CLU_3087637_0_0_1"/>
<dbReference type="AlphaFoldDB" id="B0DQI2"/>
<keyword evidence="1" id="KW-0472">Membrane</keyword>
<keyword evidence="1" id="KW-0812">Transmembrane</keyword>